<evidence type="ECO:0000256" key="5">
    <source>
        <dbReference type="ARBA" id="ARBA00022927"/>
    </source>
</evidence>
<feature type="transmembrane region" description="Helical" evidence="9">
    <location>
        <begin position="6"/>
        <end position="24"/>
    </location>
</feature>
<feature type="compositionally biased region" description="Low complexity" evidence="10">
    <location>
        <begin position="57"/>
        <end position="81"/>
    </location>
</feature>
<comment type="subunit">
    <text evidence="9">The Tat system comprises two distinct complexes: a TatABC complex, containing multiple copies of TatA, TatB and TatC subunits, and a separate TatA complex, containing only TatA subunits. Substrates initially bind to the TatABC complex, which probably triggers association of the separate TatA complex to form the active translocon.</text>
</comment>
<keyword evidence="4 9" id="KW-0812">Transmembrane</keyword>
<dbReference type="RefSeq" id="WP_066054955.1">
    <property type="nucleotide sequence ID" value="NZ_JBHUNF010000001.1"/>
</dbReference>
<comment type="caution">
    <text evidence="11">The sequence shown here is derived from an EMBL/GenBank/DDBJ whole genome shotgun (WGS) entry which is preliminary data.</text>
</comment>
<dbReference type="NCBIfam" id="NF001854">
    <property type="entry name" value="PRK00575.1"/>
    <property type="match status" value="1"/>
</dbReference>
<dbReference type="InterPro" id="IPR003369">
    <property type="entry name" value="TatA/B/E"/>
</dbReference>
<sequence length="81" mass="8626">MPVAGLQGWHLVIILVLVLLLFGAPKLPQLAKSLGQSMRIFRGEMREMKQEGNAADSSTAPSNNAQQSSAAKNDSDSSTTN</sequence>
<dbReference type="Pfam" id="PF02416">
    <property type="entry name" value="TatA_B_E"/>
    <property type="match status" value="1"/>
</dbReference>
<name>A0ABW5RHJ9_9MICO</name>
<keyword evidence="3 9" id="KW-1003">Cell membrane</keyword>
<keyword evidence="5 9" id="KW-0653">Protein transport</keyword>
<reference evidence="12" key="1">
    <citation type="journal article" date="2019" name="Int. J. Syst. Evol. Microbiol.">
        <title>The Global Catalogue of Microorganisms (GCM) 10K type strain sequencing project: providing services to taxonomists for standard genome sequencing and annotation.</title>
        <authorList>
            <consortium name="The Broad Institute Genomics Platform"/>
            <consortium name="The Broad Institute Genome Sequencing Center for Infectious Disease"/>
            <person name="Wu L."/>
            <person name="Ma J."/>
        </authorList>
    </citation>
    <scope>NUCLEOTIDE SEQUENCE [LARGE SCALE GENOMIC DNA]</scope>
    <source>
        <strain evidence="12">TISTR 1511</strain>
    </source>
</reference>
<evidence type="ECO:0000256" key="8">
    <source>
        <dbReference type="ARBA" id="ARBA00023136"/>
    </source>
</evidence>
<dbReference type="EMBL" id="JBHUNF010000001">
    <property type="protein sequence ID" value="MFD2673949.1"/>
    <property type="molecule type" value="Genomic_DNA"/>
</dbReference>
<dbReference type="PANTHER" id="PTHR42982:SF8">
    <property type="entry name" value="SEC-INDEPENDENT PROTEIN TRANSLOCASE PROTEIN TATA"/>
    <property type="match status" value="1"/>
</dbReference>
<comment type="subcellular location">
    <subcellularLocation>
        <location evidence="1 9">Cell membrane</location>
        <topology evidence="1 9">Single-pass membrane protein</topology>
    </subcellularLocation>
</comment>
<evidence type="ECO:0000256" key="9">
    <source>
        <dbReference type="HAMAP-Rule" id="MF_00236"/>
    </source>
</evidence>
<evidence type="ECO:0000313" key="11">
    <source>
        <dbReference type="EMBL" id="MFD2673949.1"/>
    </source>
</evidence>
<dbReference type="InterPro" id="IPR006312">
    <property type="entry name" value="TatA/E"/>
</dbReference>
<dbReference type="Proteomes" id="UP001597453">
    <property type="component" value="Unassembled WGS sequence"/>
</dbReference>
<evidence type="ECO:0000256" key="1">
    <source>
        <dbReference type="ARBA" id="ARBA00004162"/>
    </source>
</evidence>
<comment type="similarity">
    <text evidence="9">Belongs to the TatA/E family.</text>
</comment>
<organism evidence="11 12">
    <name type="scientific">Gulosibacter bifidus</name>
    <dbReference type="NCBI Taxonomy" id="272239"/>
    <lineage>
        <taxon>Bacteria</taxon>
        <taxon>Bacillati</taxon>
        <taxon>Actinomycetota</taxon>
        <taxon>Actinomycetes</taxon>
        <taxon>Micrococcales</taxon>
        <taxon>Microbacteriaceae</taxon>
        <taxon>Gulosibacter</taxon>
    </lineage>
</organism>
<evidence type="ECO:0000256" key="7">
    <source>
        <dbReference type="ARBA" id="ARBA00023010"/>
    </source>
</evidence>
<keyword evidence="2 9" id="KW-0813">Transport</keyword>
<evidence type="ECO:0000313" key="12">
    <source>
        <dbReference type="Proteomes" id="UP001597453"/>
    </source>
</evidence>
<keyword evidence="6 9" id="KW-1133">Transmembrane helix</keyword>
<evidence type="ECO:0000256" key="2">
    <source>
        <dbReference type="ARBA" id="ARBA00022448"/>
    </source>
</evidence>
<gene>
    <name evidence="9 11" type="primary">tatA</name>
    <name evidence="11" type="ORF">ACFSUQ_01325</name>
</gene>
<dbReference type="Gene3D" id="1.20.5.3310">
    <property type="match status" value="1"/>
</dbReference>
<proteinExistence type="inferred from homology"/>
<dbReference type="NCBIfam" id="TIGR01411">
    <property type="entry name" value="tatAE"/>
    <property type="match status" value="1"/>
</dbReference>
<keyword evidence="12" id="KW-1185">Reference proteome</keyword>
<accession>A0ABW5RHJ9</accession>
<keyword evidence="7 9" id="KW-0811">Translocation</keyword>
<feature type="region of interest" description="Disordered" evidence="10">
    <location>
        <begin position="45"/>
        <end position="81"/>
    </location>
</feature>
<keyword evidence="8 9" id="KW-0472">Membrane</keyword>
<evidence type="ECO:0000256" key="3">
    <source>
        <dbReference type="ARBA" id="ARBA00022475"/>
    </source>
</evidence>
<protein>
    <recommendedName>
        <fullName evidence="9">Sec-independent protein translocase protein TatA</fullName>
    </recommendedName>
</protein>
<dbReference type="PANTHER" id="PTHR42982">
    <property type="entry name" value="SEC-INDEPENDENT PROTEIN TRANSLOCASE PROTEIN TATA"/>
    <property type="match status" value="1"/>
</dbReference>
<dbReference type="HAMAP" id="MF_00236">
    <property type="entry name" value="TatA_E"/>
    <property type="match status" value="1"/>
</dbReference>
<evidence type="ECO:0000256" key="4">
    <source>
        <dbReference type="ARBA" id="ARBA00022692"/>
    </source>
</evidence>
<evidence type="ECO:0000256" key="6">
    <source>
        <dbReference type="ARBA" id="ARBA00022989"/>
    </source>
</evidence>
<comment type="function">
    <text evidence="9">Part of the twin-arginine translocation (Tat) system that transports large folded proteins containing a characteristic twin-arginine motif in their signal peptide across membranes. TatA could form the protein-conducting channel of the Tat system.</text>
</comment>
<evidence type="ECO:0000256" key="10">
    <source>
        <dbReference type="SAM" id="MobiDB-lite"/>
    </source>
</evidence>